<dbReference type="Proteomes" id="UP000460298">
    <property type="component" value="Unassembled WGS sequence"/>
</dbReference>
<evidence type="ECO:0000259" key="1">
    <source>
        <dbReference type="Pfam" id="PF13482"/>
    </source>
</evidence>
<reference evidence="2 3" key="1">
    <citation type="submission" date="2019-10" db="EMBL/GenBank/DDBJ databases">
        <title>Extracellular Electron Transfer in a Candidatus Methanoperedens spp. Enrichment Culture.</title>
        <authorList>
            <person name="Berger S."/>
            <person name="Rangel Shaw D."/>
            <person name="Berben T."/>
            <person name="In 'T Zandt M."/>
            <person name="Frank J."/>
            <person name="Reimann J."/>
            <person name="Jetten M.S.M."/>
            <person name="Welte C.U."/>
        </authorList>
    </citation>
    <scope>NUCLEOTIDE SEQUENCE [LARGE SCALE GENOMIC DNA]</scope>
    <source>
        <strain evidence="2">SB12</strain>
    </source>
</reference>
<comment type="caution">
    <text evidence="2">The sequence shown here is derived from an EMBL/GenBank/DDBJ whole genome shotgun (WGS) entry which is preliminary data.</text>
</comment>
<name>A0A833H585_9LEPT</name>
<dbReference type="EMBL" id="WBUI01000001">
    <property type="protein sequence ID" value="KAB2935455.1"/>
    <property type="molecule type" value="Genomic_DNA"/>
</dbReference>
<dbReference type="SUPFAM" id="SSF48452">
    <property type="entry name" value="TPR-like"/>
    <property type="match status" value="1"/>
</dbReference>
<gene>
    <name evidence="2" type="ORF">F9K24_01630</name>
</gene>
<dbReference type="PANTHER" id="PTHR38462">
    <property type="entry name" value="EXONUCLEASE-LIKE PROTEIN"/>
    <property type="match status" value="1"/>
</dbReference>
<dbReference type="PANTHER" id="PTHR38462:SF1">
    <property type="entry name" value="YPRB RIBONUCLEASE H-LIKE DOMAIN-CONTAINING PROTEIN"/>
    <property type="match status" value="1"/>
</dbReference>
<proteinExistence type="predicted"/>
<dbReference type="Gene3D" id="1.25.40.10">
    <property type="entry name" value="Tetratricopeptide repeat domain"/>
    <property type="match status" value="1"/>
</dbReference>
<dbReference type="Gene3D" id="3.30.420.10">
    <property type="entry name" value="Ribonuclease H-like superfamily/Ribonuclease H"/>
    <property type="match status" value="1"/>
</dbReference>
<dbReference type="InterPro" id="IPR038720">
    <property type="entry name" value="YprB_RNase_H-like_dom"/>
</dbReference>
<feature type="domain" description="YprB ribonuclease H-like" evidence="1">
    <location>
        <begin position="82"/>
        <end position="250"/>
    </location>
</feature>
<accession>A0A833H585</accession>
<sequence length="413" mass="46735">MKAAARLKLYGGVTGSAPEAPAPSVKELPEFLPLSSGLLHRQVELPLQQNIVPLPYDALQLPTAVMGMLDLAGPGLPAGDVLFLDTETTGLSIGTGTLPFLIGLAWWQEERLTIRQLFLNSPGGEAALVKELDALFSRFPYLCTFNGKSYDVPLIRNRFALQRSTMKVFAHHFDLLHIWKRLLPRDYPGGFKQKNLETTLLRAPRIDDIEGAAIPGIYFDWIKYGVDNGLTQIIRHNELDMQGMIALYAEAAALFEQNLSAKKKDNPSTRIRIGRILFRNHQGKEALALLEPLLNETIERADDERILLTTLYRIYSRLDRNEEAAFCLDRLVRRDRSPFEMLLLLRFLEYRLLDYKAALKLIDEIPAIIDFTEPALTIGRVRAVGLLRGEPLDRRRARIRKKLATGEANRNRT</sequence>
<dbReference type="InterPro" id="IPR036397">
    <property type="entry name" value="RNaseH_sf"/>
</dbReference>
<dbReference type="AlphaFoldDB" id="A0A833H585"/>
<dbReference type="SUPFAM" id="SSF53098">
    <property type="entry name" value="Ribonuclease H-like"/>
    <property type="match status" value="1"/>
</dbReference>
<dbReference type="Pfam" id="PF13482">
    <property type="entry name" value="RNase_H_2"/>
    <property type="match status" value="1"/>
</dbReference>
<evidence type="ECO:0000313" key="2">
    <source>
        <dbReference type="EMBL" id="KAB2935455.1"/>
    </source>
</evidence>
<dbReference type="GO" id="GO:0003676">
    <property type="term" value="F:nucleic acid binding"/>
    <property type="evidence" value="ECO:0007669"/>
    <property type="project" value="InterPro"/>
</dbReference>
<organism evidence="2 3">
    <name type="scientific">Leptonema illini</name>
    <dbReference type="NCBI Taxonomy" id="183"/>
    <lineage>
        <taxon>Bacteria</taxon>
        <taxon>Pseudomonadati</taxon>
        <taxon>Spirochaetota</taxon>
        <taxon>Spirochaetia</taxon>
        <taxon>Leptospirales</taxon>
        <taxon>Leptospiraceae</taxon>
        <taxon>Leptonema</taxon>
    </lineage>
</organism>
<dbReference type="InterPro" id="IPR012337">
    <property type="entry name" value="RNaseH-like_sf"/>
</dbReference>
<protein>
    <recommendedName>
        <fullName evidence="1">YprB ribonuclease H-like domain-containing protein</fullName>
    </recommendedName>
</protein>
<evidence type="ECO:0000313" key="3">
    <source>
        <dbReference type="Proteomes" id="UP000460298"/>
    </source>
</evidence>
<dbReference type="InterPro" id="IPR011990">
    <property type="entry name" value="TPR-like_helical_dom_sf"/>
</dbReference>